<dbReference type="Gene3D" id="3.40.720.10">
    <property type="entry name" value="Alkaline Phosphatase, subunit A"/>
    <property type="match status" value="1"/>
</dbReference>
<evidence type="ECO:0000259" key="4">
    <source>
        <dbReference type="Pfam" id="PF00884"/>
    </source>
</evidence>
<dbReference type="Proteomes" id="UP000000925">
    <property type="component" value="Chromosome"/>
</dbReference>
<dbReference type="PANTHER" id="PTHR45953:SF1">
    <property type="entry name" value="IDURONATE 2-SULFATASE"/>
    <property type="match status" value="1"/>
</dbReference>
<reference evidence="5 6" key="1">
    <citation type="journal article" date="2010" name="Stand. Genomic Sci.">
        <title>Complete genome sequence of Coraliomargarita akajimensis type strain (04OKA010-24).</title>
        <authorList>
            <person name="Mavromatis K."/>
            <person name="Abt B."/>
            <person name="Brambilla E."/>
            <person name="Lapidus A."/>
            <person name="Copeland A."/>
            <person name="Deshpande S."/>
            <person name="Nolan M."/>
            <person name="Lucas S."/>
            <person name="Tice H."/>
            <person name="Cheng J.F."/>
            <person name="Han C."/>
            <person name="Detter J.C."/>
            <person name="Woyke T."/>
            <person name="Goodwin L."/>
            <person name="Pitluck S."/>
            <person name="Held B."/>
            <person name="Brettin T."/>
            <person name="Tapia R."/>
            <person name="Ivanova N."/>
            <person name="Mikhailova N."/>
            <person name="Pati A."/>
            <person name="Liolios K."/>
            <person name="Chen A."/>
            <person name="Palaniappan K."/>
            <person name="Land M."/>
            <person name="Hauser L."/>
            <person name="Chang Y.J."/>
            <person name="Jeffries C.D."/>
            <person name="Rohde M."/>
            <person name="Goker M."/>
            <person name="Bristow J."/>
            <person name="Eisen J.A."/>
            <person name="Markowitz V."/>
            <person name="Hugenholtz P."/>
            <person name="Klenk H.P."/>
            <person name="Kyrpides N.C."/>
        </authorList>
    </citation>
    <scope>NUCLEOTIDE SEQUENCE [LARGE SCALE GENOMIC DNA]</scope>
    <source>
        <strain evidence="6">DSM 45221 / IAM 15411 / JCM 23193 / KCTC 12865</strain>
    </source>
</reference>
<dbReference type="GO" id="GO:0005737">
    <property type="term" value="C:cytoplasm"/>
    <property type="evidence" value="ECO:0007669"/>
    <property type="project" value="TreeGrafter"/>
</dbReference>
<evidence type="ECO:0000313" key="5">
    <source>
        <dbReference type="EMBL" id="ADE53454.1"/>
    </source>
</evidence>
<dbReference type="InterPro" id="IPR000917">
    <property type="entry name" value="Sulfatase_N"/>
</dbReference>
<dbReference type="SUPFAM" id="SSF53649">
    <property type="entry name" value="Alkaline phosphatase-like"/>
    <property type="match status" value="1"/>
</dbReference>
<keyword evidence="6" id="KW-1185">Reference proteome</keyword>
<name>D5EN19_CORAD</name>
<dbReference type="eggNOG" id="COG3119">
    <property type="taxonomic scope" value="Bacteria"/>
</dbReference>
<dbReference type="CDD" id="cd16153">
    <property type="entry name" value="sulfatase_like"/>
    <property type="match status" value="1"/>
</dbReference>
<dbReference type="Pfam" id="PF00884">
    <property type="entry name" value="Sulfatase"/>
    <property type="match status" value="1"/>
</dbReference>
<dbReference type="GO" id="GO:0008484">
    <property type="term" value="F:sulfuric ester hydrolase activity"/>
    <property type="evidence" value="ECO:0007669"/>
    <property type="project" value="TreeGrafter"/>
</dbReference>
<dbReference type="HOGENOM" id="CLU_444603_0_0_0"/>
<keyword evidence="1" id="KW-0479">Metal-binding</keyword>
<feature type="signal peptide" evidence="3">
    <location>
        <begin position="1"/>
        <end position="20"/>
    </location>
</feature>
<sequence>MKRLTSIVSLALIGLLQAKAAQPNILMIITDDQRPDSISAFNKAVSGSKLSPLGYVMSPFADKLAAEGTLFSQAYTNSPACAPSRASIHTGRYPFRNGIYGFEQAHPNADFTRPTIPQVMRQAGYMTAEFGKHGYRIFEWGPGLTWKTVDQYDHWVDKKNDLSAKGKTDFFPKSLWGKGGYQGKQEIFFYPDGSAKSYYVERKKGESITDEDIATRKAIDEELDILRAYTRQSELMIIGGQSSQPAELTQDGQIATAFVDYLANEADAAKPLFVNLGFHFPHTPVLAPKEFREHFIAKEAEIPYQIPEFDPAELEKMPAQLQKLHKVMNFSNLSHEDKLQAIRDYYAFCAHGDAQVGRSIEAFKQYSQKNGQDWIIVYVVGDHSWHLGEQGIEAKFASWGQSTHNVIIAASSIQGLFPAGSHSEQFVEYVDLAPTFYQAAGIDLRSKDYDFLDGASLFRTVRGTAQRDYIVGEINHVVGPRAYLRSKDFAFSMRTRPSNGKPGQGFEPGEDIRWALDCPRDKAELALYDLRKDPLERWNVANDPEYRELADWFRVKLGAIVLGDRRVECNWKQENTYVISDFALGADDKKLDIPAKLIP</sequence>
<dbReference type="OrthoDB" id="9762324at2"/>
<gene>
    <name evidence="5" type="ordered locus">Caka_0429</name>
</gene>
<dbReference type="GO" id="GO:0046872">
    <property type="term" value="F:metal ion binding"/>
    <property type="evidence" value="ECO:0007669"/>
    <property type="project" value="UniProtKB-KW"/>
</dbReference>
<dbReference type="KEGG" id="caa:Caka_0429"/>
<dbReference type="RefSeq" id="WP_013042179.1">
    <property type="nucleotide sequence ID" value="NC_014008.1"/>
</dbReference>
<evidence type="ECO:0000256" key="1">
    <source>
        <dbReference type="ARBA" id="ARBA00022723"/>
    </source>
</evidence>
<dbReference type="AlphaFoldDB" id="D5EN19"/>
<dbReference type="PANTHER" id="PTHR45953">
    <property type="entry name" value="IDURONATE 2-SULFATASE"/>
    <property type="match status" value="1"/>
</dbReference>
<dbReference type="EMBL" id="CP001998">
    <property type="protein sequence ID" value="ADE53454.1"/>
    <property type="molecule type" value="Genomic_DNA"/>
</dbReference>
<accession>D5EN19</accession>
<dbReference type="InterPro" id="IPR017850">
    <property type="entry name" value="Alkaline_phosphatase_core_sf"/>
</dbReference>
<feature type="chain" id="PRO_5003071628" evidence="3">
    <location>
        <begin position="21"/>
        <end position="599"/>
    </location>
</feature>
<dbReference type="STRING" id="583355.Caka_0429"/>
<proteinExistence type="predicted"/>
<evidence type="ECO:0000313" key="6">
    <source>
        <dbReference type="Proteomes" id="UP000000925"/>
    </source>
</evidence>
<keyword evidence="3" id="KW-0732">Signal</keyword>
<organism evidence="5 6">
    <name type="scientific">Coraliomargarita akajimensis (strain DSM 45221 / IAM 15411 / JCM 23193 / KCTC 12865 / 04OKA010-24)</name>
    <dbReference type="NCBI Taxonomy" id="583355"/>
    <lineage>
        <taxon>Bacteria</taxon>
        <taxon>Pseudomonadati</taxon>
        <taxon>Verrucomicrobiota</taxon>
        <taxon>Opitutia</taxon>
        <taxon>Puniceicoccales</taxon>
        <taxon>Coraliomargaritaceae</taxon>
        <taxon>Coraliomargarita</taxon>
    </lineage>
</organism>
<evidence type="ECO:0000256" key="3">
    <source>
        <dbReference type="SAM" id="SignalP"/>
    </source>
</evidence>
<protein>
    <submittedName>
        <fullName evidence="5">Sulfatase</fullName>
    </submittedName>
</protein>
<evidence type="ECO:0000256" key="2">
    <source>
        <dbReference type="ARBA" id="ARBA00022801"/>
    </source>
</evidence>
<keyword evidence="2" id="KW-0378">Hydrolase</keyword>
<feature type="domain" description="Sulfatase N-terminal" evidence="4">
    <location>
        <begin position="23"/>
        <end position="442"/>
    </location>
</feature>